<name>A0A225VTY3_9STRA</name>
<dbReference type="Gene3D" id="3.30.420.10">
    <property type="entry name" value="Ribonuclease H-like superfamily/Ribonuclease H"/>
    <property type="match status" value="1"/>
</dbReference>
<dbReference type="Gene3D" id="1.10.340.70">
    <property type="match status" value="1"/>
</dbReference>
<keyword evidence="4" id="KW-0695">RNA-directed DNA polymerase</keyword>
<dbReference type="InterPro" id="IPR041588">
    <property type="entry name" value="Integrase_H2C2"/>
</dbReference>
<keyword evidence="5" id="KW-1185">Reference proteome</keyword>
<keyword evidence="4" id="KW-0548">Nucleotidyltransferase</keyword>
<dbReference type="GO" id="GO:0003964">
    <property type="term" value="F:RNA-directed DNA polymerase activity"/>
    <property type="evidence" value="ECO:0007669"/>
    <property type="project" value="UniProtKB-KW"/>
</dbReference>
<evidence type="ECO:0000313" key="5">
    <source>
        <dbReference type="Proteomes" id="UP000198211"/>
    </source>
</evidence>
<feature type="compositionally biased region" description="Basic and acidic residues" evidence="1">
    <location>
        <begin position="168"/>
        <end position="193"/>
    </location>
</feature>
<keyword evidence="4" id="KW-0808">Transferase</keyword>
<accession>A0A225VTY3</accession>
<dbReference type="InterPro" id="IPR012337">
    <property type="entry name" value="RNaseH-like_sf"/>
</dbReference>
<protein>
    <submittedName>
        <fullName evidence="4">Reverse transcriptase</fullName>
    </submittedName>
</protein>
<comment type="caution">
    <text evidence="4">The sequence shown here is derived from an EMBL/GenBank/DDBJ whole genome shotgun (WGS) entry which is preliminary data.</text>
</comment>
<dbReference type="InterPro" id="IPR036397">
    <property type="entry name" value="RNaseH_sf"/>
</dbReference>
<feature type="domain" description="Integrase zinc-binding" evidence="3">
    <location>
        <begin position="296"/>
        <end position="331"/>
    </location>
</feature>
<reference evidence="5" key="1">
    <citation type="submission" date="2017-03" db="EMBL/GenBank/DDBJ databases">
        <title>Phytopthora megakarya and P. palmivora, two closely related causual agents of cacao black pod achieved similar genome size and gene model numbers by different mechanisms.</title>
        <authorList>
            <person name="Ali S."/>
            <person name="Shao J."/>
            <person name="Larry D.J."/>
            <person name="Kronmiller B."/>
            <person name="Shen D."/>
            <person name="Strem M.D."/>
            <person name="Melnick R.L."/>
            <person name="Guiltinan M.J."/>
            <person name="Tyler B.M."/>
            <person name="Meinhardt L.W."/>
            <person name="Bailey B.A."/>
        </authorList>
    </citation>
    <scope>NUCLEOTIDE SEQUENCE [LARGE SCALE GENOMIC DNA]</scope>
    <source>
        <strain evidence="5">zdho120</strain>
    </source>
</reference>
<dbReference type="OrthoDB" id="123779at2759"/>
<proteinExistence type="predicted"/>
<dbReference type="InterPro" id="IPR002156">
    <property type="entry name" value="RNaseH_domain"/>
</dbReference>
<evidence type="ECO:0000259" key="2">
    <source>
        <dbReference type="Pfam" id="PF13456"/>
    </source>
</evidence>
<dbReference type="Proteomes" id="UP000198211">
    <property type="component" value="Unassembled WGS sequence"/>
</dbReference>
<dbReference type="Pfam" id="PF13456">
    <property type="entry name" value="RVT_3"/>
    <property type="match status" value="1"/>
</dbReference>
<dbReference type="Pfam" id="PF17921">
    <property type="entry name" value="Integrase_H2C2"/>
    <property type="match status" value="1"/>
</dbReference>
<dbReference type="GO" id="GO:0004523">
    <property type="term" value="F:RNA-DNA hybrid ribonuclease activity"/>
    <property type="evidence" value="ECO:0007669"/>
    <property type="project" value="InterPro"/>
</dbReference>
<organism evidence="4 5">
    <name type="scientific">Phytophthora megakarya</name>
    <dbReference type="NCBI Taxonomy" id="4795"/>
    <lineage>
        <taxon>Eukaryota</taxon>
        <taxon>Sar</taxon>
        <taxon>Stramenopiles</taxon>
        <taxon>Oomycota</taxon>
        <taxon>Peronosporomycetes</taxon>
        <taxon>Peronosporales</taxon>
        <taxon>Peronosporaceae</taxon>
        <taxon>Phytophthora</taxon>
    </lineage>
</organism>
<dbReference type="GO" id="GO:0003676">
    <property type="term" value="F:nucleic acid binding"/>
    <property type="evidence" value="ECO:0007669"/>
    <property type="project" value="InterPro"/>
</dbReference>
<feature type="region of interest" description="Disordered" evidence="1">
    <location>
        <begin position="165"/>
        <end position="195"/>
    </location>
</feature>
<feature type="domain" description="RNase H type-1" evidence="2">
    <location>
        <begin position="20"/>
        <end position="104"/>
    </location>
</feature>
<gene>
    <name evidence="4" type="ORF">PHMEG_00018363</name>
</gene>
<evidence type="ECO:0000259" key="3">
    <source>
        <dbReference type="Pfam" id="PF17921"/>
    </source>
</evidence>
<dbReference type="SUPFAM" id="SSF53098">
    <property type="entry name" value="Ribonuclease H-like"/>
    <property type="match status" value="1"/>
</dbReference>
<sequence length="331" mass="37244">MAVIPVPKIGPTESLHVISFDGSARVKREGGAFSAVLPNWDVVKAAPGYAEGLTVNEAEYRGMILGLSLPEDLDVARLIICGDSNLVVRQMRGEMDCKSPGLKLLGTRCPNDPDTSFYMSDWNASADMLAGQTLQRQGGKDVHSVEEIEDLKSLNRLGEVLQPTLPGLEHDTRGTDDPVADLETRGPDNERRGAGRVYPVTTRSRDASHQTTRRQPEALKELQVQRLRLDRVRTAQEEELWIANLKKFLSRDISELSKQEVKSCVKIAEQYEGLLYYRVRGKESAEDRDWIMKLVVPETLRQDVLHHYHASLEGGHQGIGRTYQRVRRHFH</sequence>
<evidence type="ECO:0000313" key="4">
    <source>
        <dbReference type="EMBL" id="OWZ09001.1"/>
    </source>
</evidence>
<dbReference type="AlphaFoldDB" id="A0A225VTY3"/>
<evidence type="ECO:0000256" key="1">
    <source>
        <dbReference type="SAM" id="MobiDB-lite"/>
    </source>
</evidence>
<dbReference type="EMBL" id="NBNE01002949">
    <property type="protein sequence ID" value="OWZ09001.1"/>
    <property type="molecule type" value="Genomic_DNA"/>
</dbReference>